<proteinExistence type="predicted"/>
<feature type="compositionally biased region" description="Low complexity" evidence="1">
    <location>
        <begin position="28"/>
        <end position="39"/>
    </location>
</feature>
<evidence type="ECO:0000256" key="1">
    <source>
        <dbReference type="SAM" id="MobiDB-lite"/>
    </source>
</evidence>
<dbReference type="Proteomes" id="UP000466442">
    <property type="component" value="Unassembled WGS sequence"/>
</dbReference>
<comment type="caution">
    <text evidence="2">The sequence shown here is derived from an EMBL/GenBank/DDBJ whole genome shotgun (WGS) entry which is preliminary data.</text>
</comment>
<dbReference type="OrthoDB" id="6629039at2759"/>
<accession>A0A8S9X3R1</accession>
<name>A0A8S9X3R1_APOLU</name>
<dbReference type="EMBL" id="WIXP02000010">
    <property type="protein sequence ID" value="KAF6203780.1"/>
    <property type="molecule type" value="Genomic_DNA"/>
</dbReference>
<sequence>MERPRPRGRLTRSERVASPLGAATSPLSANSSPSGPFSQSSAWQLFIRDSLLHIAWPISLSSDGEVSDRAVRIRYIEL</sequence>
<evidence type="ECO:0000313" key="3">
    <source>
        <dbReference type="Proteomes" id="UP000466442"/>
    </source>
</evidence>
<protein>
    <submittedName>
        <fullName evidence="2">Uncharacterized protein</fullName>
    </submittedName>
</protein>
<evidence type="ECO:0000313" key="2">
    <source>
        <dbReference type="EMBL" id="KAF6203780.1"/>
    </source>
</evidence>
<keyword evidence="3" id="KW-1185">Reference proteome</keyword>
<dbReference type="AlphaFoldDB" id="A0A8S9X3R1"/>
<reference evidence="2" key="1">
    <citation type="journal article" date="2021" name="Mol. Ecol. Resour.">
        <title>Apolygus lucorum genome provides insights into omnivorousness and mesophyll feeding.</title>
        <authorList>
            <person name="Liu Y."/>
            <person name="Liu H."/>
            <person name="Wang H."/>
            <person name="Huang T."/>
            <person name="Liu B."/>
            <person name="Yang B."/>
            <person name="Yin L."/>
            <person name="Li B."/>
            <person name="Zhang Y."/>
            <person name="Zhang S."/>
            <person name="Jiang F."/>
            <person name="Zhang X."/>
            <person name="Ren Y."/>
            <person name="Wang B."/>
            <person name="Wang S."/>
            <person name="Lu Y."/>
            <person name="Wu K."/>
            <person name="Fan W."/>
            <person name="Wang G."/>
        </authorList>
    </citation>
    <scope>NUCLEOTIDE SEQUENCE</scope>
    <source>
        <strain evidence="2">12Hb</strain>
    </source>
</reference>
<feature type="region of interest" description="Disordered" evidence="1">
    <location>
        <begin position="1"/>
        <end position="39"/>
    </location>
</feature>
<organism evidence="2 3">
    <name type="scientific">Apolygus lucorum</name>
    <name type="common">Small green plant bug</name>
    <name type="synonym">Lygocoris lucorum</name>
    <dbReference type="NCBI Taxonomy" id="248454"/>
    <lineage>
        <taxon>Eukaryota</taxon>
        <taxon>Metazoa</taxon>
        <taxon>Ecdysozoa</taxon>
        <taxon>Arthropoda</taxon>
        <taxon>Hexapoda</taxon>
        <taxon>Insecta</taxon>
        <taxon>Pterygota</taxon>
        <taxon>Neoptera</taxon>
        <taxon>Paraneoptera</taxon>
        <taxon>Hemiptera</taxon>
        <taxon>Heteroptera</taxon>
        <taxon>Panheteroptera</taxon>
        <taxon>Cimicomorpha</taxon>
        <taxon>Miridae</taxon>
        <taxon>Mirini</taxon>
        <taxon>Apolygus</taxon>
    </lineage>
</organism>
<feature type="compositionally biased region" description="Basic and acidic residues" evidence="1">
    <location>
        <begin position="1"/>
        <end position="15"/>
    </location>
</feature>
<gene>
    <name evidence="2" type="ORF">GE061_002115</name>
</gene>